<keyword evidence="8" id="KW-0808">Transferase</keyword>
<dbReference type="PANTHER" id="PTHR44936">
    <property type="entry name" value="SENSOR PROTEIN CREC"/>
    <property type="match status" value="1"/>
</dbReference>
<evidence type="ECO:0000256" key="8">
    <source>
        <dbReference type="ARBA" id="ARBA00022679"/>
    </source>
</evidence>
<evidence type="ECO:0000259" key="24">
    <source>
        <dbReference type="PROSITE" id="PS50885"/>
    </source>
</evidence>
<name>A0A6J7H1E3_9ZZZZ</name>
<dbReference type="GO" id="GO:0004721">
    <property type="term" value="F:phosphoprotein phosphatase activity"/>
    <property type="evidence" value="ECO:0007669"/>
    <property type="project" value="UniProtKB-KW"/>
</dbReference>
<evidence type="ECO:0000256" key="6">
    <source>
        <dbReference type="ARBA" id="ARBA00022475"/>
    </source>
</evidence>
<dbReference type="SMART" id="SM00304">
    <property type="entry name" value="HAMP"/>
    <property type="match status" value="1"/>
</dbReference>
<evidence type="ECO:0000256" key="7">
    <source>
        <dbReference type="ARBA" id="ARBA00022553"/>
    </source>
</evidence>
<dbReference type="InterPro" id="IPR036097">
    <property type="entry name" value="HisK_dim/P_sf"/>
</dbReference>
<dbReference type="InterPro" id="IPR003660">
    <property type="entry name" value="HAMP_dom"/>
</dbReference>
<dbReference type="SUPFAM" id="SSF47384">
    <property type="entry name" value="Homodimeric domain of signal transducing histidine kinase"/>
    <property type="match status" value="1"/>
</dbReference>
<dbReference type="Pfam" id="PF00512">
    <property type="entry name" value="HisKA"/>
    <property type="match status" value="1"/>
</dbReference>
<evidence type="ECO:0000256" key="5">
    <source>
        <dbReference type="ARBA" id="ARBA00012438"/>
    </source>
</evidence>
<keyword evidence="22" id="KW-0812">Transmembrane</keyword>
<evidence type="ECO:0000256" key="19">
    <source>
        <dbReference type="ARBA" id="ARBA00040454"/>
    </source>
</evidence>
<dbReference type="CDD" id="cd00082">
    <property type="entry name" value="HisKA"/>
    <property type="match status" value="1"/>
</dbReference>
<keyword evidence="15" id="KW-0902">Two-component regulatory system</keyword>
<keyword evidence="17" id="KW-0843">Virulence</keyword>
<evidence type="ECO:0000256" key="2">
    <source>
        <dbReference type="ARBA" id="ARBA00001936"/>
    </source>
</evidence>
<dbReference type="Gene3D" id="1.10.287.130">
    <property type="match status" value="1"/>
</dbReference>
<evidence type="ECO:0000256" key="10">
    <source>
        <dbReference type="ARBA" id="ARBA00022777"/>
    </source>
</evidence>
<evidence type="ECO:0000256" key="4">
    <source>
        <dbReference type="ARBA" id="ARBA00004651"/>
    </source>
</evidence>
<sequence length="353" mass="36921">MTRPLDHVRSLKLRLGLLIVLAIGVTLVTMLVAGALDVRLRWGALAAVVLSLGTVQVVARGTVAPVRRLQHAATRVAAGEHGVRVPVTGWDELAELTRAFNRMAEDLERTDRVRRDLVADAAHELRTPISALRAVLENAVDGVEPADPAALLAQVRRLGDLADRLLDLSQLEGGAAALHRREVAVRDLVVEAAAATGHDVVEVGRGDAGTVSAGTGDGSPASADGDRGRPRPRVAVDVPDGLTATVDPGRLAQVLVNLLGNARCHAPGAPVAVRARGTPDGGLHVEVEDRGPGLRGGDEERIFERFARADRSRSAAGSGLGLAIVRSIAELHGGTVRAEASTPRGCRIVLDLP</sequence>
<keyword evidence="9" id="KW-0547">Nucleotide-binding</keyword>
<comment type="cofactor">
    <cofactor evidence="3">
        <name>Mg(2+)</name>
        <dbReference type="ChEBI" id="CHEBI:18420"/>
    </cofactor>
</comment>
<evidence type="ECO:0000256" key="3">
    <source>
        <dbReference type="ARBA" id="ARBA00001946"/>
    </source>
</evidence>
<dbReference type="SUPFAM" id="SSF55874">
    <property type="entry name" value="ATPase domain of HSP90 chaperone/DNA topoisomerase II/histidine kinase"/>
    <property type="match status" value="1"/>
</dbReference>
<dbReference type="PANTHER" id="PTHR44936:SF9">
    <property type="entry name" value="SENSOR PROTEIN CREC"/>
    <property type="match status" value="1"/>
</dbReference>
<keyword evidence="22" id="KW-1133">Transmembrane helix</keyword>
<dbReference type="Gene3D" id="3.30.565.10">
    <property type="entry name" value="Histidine kinase-like ATPase, C-terminal domain"/>
    <property type="match status" value="1"/>
</dbReference>
<dbReference type="InterPro" id="IPR003594">
    <property type="entry name" value="HATPase_dom"/>
</dbReference>
<keyword evidence="13" id="KW-0460">Magnesium</keyword>
<dbReference type="GO" id="GO:0000155">
    <property type="term" value="F:phosphorelay sensor kinase activity"/>
    <property type="evidence" value="ECO:0007669"/>
    <property type="project" value="InterPro"/>
</dbReference>
<protein>
    <recommendedName>
        <fullName evidence="19">Signal transduction histidine-protein kinase/phosphatase MprB</fullName>
        <ecNumber evidence="5">2.7.13.3</ecNumber>
    </recommendedName>
    <alternativeName>
        <fullName evidence="20">Mycobacterial persistence regulator B</fullName>
    </alternativeName>
</protein>
<keyword evidence="14" id="KW-0904">Protein phosphatase</keyword>
<keyword evidence="7" id="KW-0597">Phosphoprotein</keyword>
<proteinExistence type="predicted"/>
<dbReference type="Pfam" id="PF02518">
    <property type="entry name" value="HATPase_c"/>
    <property type="match status" value="1"/>
</dbReference>
<comment type="subcellular location">
    <subcellularLocation>
        <location evidence="4">Cell membrane</location>
        <topology evidence="4">Multi-pass membrane protein</topology>
    </subcellularLocation>
</comment>
<keyword evidence="16" id="KW-0346">Stress response</keyword>
<evidence type="ECO:0000256" key="20">
    <source>
        <dbReference type="ARBA" id="ARBA00041776"/>
    </source>
</evidence>
<dbReference type="PROSITE" id="PS50885">
    <property type="entry name" value="HAMP"/>
    <property type="match status" value="1"/>
</dbReference>
<feature type="transmembrane region" description="Helical" evidence="22">
    <location>
        <begin position="15"/>
        <end position="36"/>
    </location>
</feature>
<organism evidence="25">
    <name type="scientific">freshwater metagenome</name>
    <dbReference type="NCBI Taxonomy" id="449393"/>
    <lineage>
        <taxon>unclassified sequences</taxon>
        <taxon>metagenomes</taxon>
        <taxon>ecological metagenomes</taxon>
    </lineage>
</organism>
<evidence type="ECO:0000256" key="1">
    <source>
        <dbReference type="ARBA" id="ARBA00000085"/>
    </source>
</evidence>
<dbReference type="SMART" id="SM00388">
    <property type="entry name" value="HisKA"/>
    <property type="match status" value="1"/>
</dbReference>
<feature type="region of interest" description="Disordered" evidence="21">
    <location>
        <begin position="205"/>
        <end position="232"/>
    </location>
</feature>
<evidence type="ECO:0000256" key="21">
    <source>
        <dbReference type="SAM" id="MobiDB-lite"/>
    </source>
</evidence>
<evidence type="ECO:0000256" key="22">
    <source>
        <dbReference type="SAM" id="Phobius"/>
    </source>
</evidence>
<evidence type="ECO:0000256" key="13">
    <source>
        <dbReference type="ARBA" id="ARBA00022842"/>
    </source>
</evidence>
<dbReference type="CDD" id="cd00075">
    <property type="entry name" value="HATPase"/>
    <property type="match status" value="1"/>
</dbReference>
<dbReference type="EMBL" id="CAFBMK010000053">
    <property type="protein sequence ID" value="CAB4910300.1"/>
    <property type="molecule type" value="Genomic_DNA"/>
</dbReference>
<keyword evidence="10" id="KW-0418">Kinase</keyword>
<evidence type="ECO:0000256" key="14">
    <source>
        <dbReference type="ARBA" id="ARBA00022912"/>
    </source>
</evidence>
<evidence type="ECO:0000313" key="25">
    <source>
        <dbReference type="EMBL" id="CAB4910300.1"/>
    </source>
</evidence>
<accession>A0A6J7H1E3</accession>
<evidence type="ECO:0000256" key="11">
    <source>
        <dbReference type="ARBA" id="ARBA00022801"/>
    </source>
</evidence>
<evidence type="ECO:0000259" key="23">
    <source>
        <dbReference type="PROSITE" id="PS50109"/>
    </source>
</evidence>
<evidence type="ECO:0000256" key="18">
    <source>
        <dbReference type="ARBA" id="ARBA00023211"/>
    </source>
</evidence>
<keyword evidence="12" id="KW-0067">ATP-binding</keyword>
<dbReference type="SUPFAM" id="SSF158472">
    <property type="entry name" value="HAMP domain-like"/>
    <property type="match status" value="1"/>
</dbReference>
<comment type="catalytic activity">
    <reaction evidence="1">
        <text>ATP + protein L-histidine = ADP + protein N-phospho-L-histidine.</text>
        <dbReference type="EC" id="2.7.13.3"/>
    </reaction>
</comment>
<gene>
    <name evidence="25" type="ORF">UFOPK3564_01184</name>
</gene>
<keyword evidence="11" id="KW-0378">Hydrolase</keyword>
<evidence type="ECO:0000256" key="16">
    <source>
        <dbReference type="ARBA" id="ARBA00023016"/>
    </source>
</evidence>
<evidence type="ECO:0000256" key="17">
    <source>
        <dbReference type="ARBA" id="ARBA00023026"/>
    </source>
</evidence>
<dbReference type="PRINTS" id="PR00344">
    <property type="entry name" value="BCTRLSENSOR"/>
</dbReference>
<dbReference type="Gene3D" id="6.10.340.10">
    <property type="match status" value="1"/>
</dbReference>
<dbReference type="EC" id="2.7.13.3" evidence="5"/>
<feature type="domain" description="Histidine kinase" evidence="23">
    <location>
        <begin position="120"/>
        <end position="353"/>
    </location>
</feature>
<dbReference type="GO" id="GO:0005524">
    <property type="term" value="F:ATP binding"/>
    <property type="evidence" value="ECO:0007669"/>
    <property type="project" value="UniProtKB-KW"/>
</dbReference>
<dbReference type="InterPro" id="IPR003661">
    <property type="entry name" value="HisK_dim/P_dom"/>
</dbReference>
<dbReference type="AlphaFoldDB" id="A0A6J7H1E3"/>
<evidence type="ECO:0000256" key="12">
    <source>
        <dbReference type="ARBA" id="ARBA00022840"/>
    </source>
</evidence>
<keyword evidence="22" id="KW-0472">Membrane</keyword>
<reference evidence="25" key="1">
    <citation type="submission" date="2020-05" db="EMBL/GenBank/DDBJ databases">
        <authorList>
            <person name="Chiriac C."/>
            <person name="Salcher M."/>
            <person name="Ghai R."/>
            <person name="Kavagutti S V."/>
        </authorList>
    </citation>
    <scope>NUCLEOTIDE SEQUENCE</scope>
</reference>
<keyword evidence="18" id="KW-0464">Manganese</keyword>
<dbReference type="PROSITE" id="PS50109">
    <property type="entry name" value="HIS_KIN"/>
    <property type="match status" value="1"/>
</dbReference>
<feature type="domain" description="HAMP" evidence="24">
    <location>
        <begin position="60"/>
        <end position="112"/>
    </location>
</feature>
<dbReference type="InterPro" id="IPR005467">
    <property type="entry name" value="His_kinase_dom"/>
</dbReference>
<dbReference type="Pfam" id="PF00672">
    <property type="entry name" value="HAMP"/>
    <property type="match status" value="1"/>
</dbReference>
<evidence type="ECO:0000256" key="9">
    <source>
        <dbReference type="ARBA" id="ARBA00022741"/>
    </source>
</evidence>
<dbReference type="SMART" id="SM00387">
    <property type="entry name" value="HATPase_c"/>
    <property type="match status" value="1"/>
</dbReference>
<dbReference type="InterPro" id="IPR004358">
    <property type="entry name" value="Sig_transdc_His_kin-like_C"/>
</dbReference>
<comment type="cofactor">
    <cofactor evidence="2">
        <name>Mn(2+)</name>
        <dbReference type="ChEBI" id="CHEBI:29035"/>
    </cofactor>
</comment>
<dbReference type="InterPro" id="IPR036890">
    <property type="entry name" value="HATPase_C_sf"/>
</dbReference>
<dbReference type="GO" id="GO:0005886">
    <property type="term" value="C:plasma membrane"/>
    <property type="evidence" value="ECO:0007669"/>
    <property type="project" value="UniProtKB-SubCell"/>
</dbReference>
<keyword evidence="6" id="KW-1003">Cell membrane</keyword>
<dbReference type="InterPro" id="IPR050980">
    <property type="entry name" value="2C_sensor_his_kinase"/>
</dbReference>
<evidence type="ECO:0000256" key="15">
    <source>
        <dbReference type="ARBA" id="ARBA00023012"/>
    </source>
</evidence>
<dbReference type="CDD" id="cd06225">
    <property type="entry name" value="HAMP"/>
    <property type="match status" value="1"/>
</dbReference>